<sequence length="41" mass="4089">MLVRVVSAVMFLAMAASVNAAASVDGILCDILGQAAVLPPC</sequence>
<comment type="caution">
    <text evidence="2">The sequence shown here is derived from an EMBL/GenBank/DDBJ whole genome shotgun (WGS) entry which is preliminary data.</text>
</comment>
<proteinExistence type="predicted"/>
<keyword evidence="3" id="KW-1185">Reference proteome</keyword>
<feature type="signal peptide" evidence="1">
    <location>
        <begin position="1"/>
        <end position="20"/>
    </location>
</feature>
<name>A0ABW2E5E1_9ACTN</name>
<reference evidence="3" key="1">
    <citation type="journal article" date="2019" name="Int. J. Syst. Evol. Microbiol.">
        <title>The Global Catalogue of Microorganisms (GCM) 10K type strain sequencing project: providing services to taxonomists for standard genome sequencing and annotation.</title>
        <authorList>
            <consortium name="The Broad Institute Genomics Platform"/>
            <consortium name="The Broad Institute Genome Sequencing Center for Infectious Disease"/>
            <person name="Wu L."/>
            <person name="Ma J."/>
        </authorList>
    </citation>
    <scope>NUCLEOTIDE SEQUENCE [LARGE SCALE GENOMIC DNA]</scope>
    <source>
        <strain evidence="3">JCM 4855</strain>
    </source>
</reference>
<accession>A0ABW2E5E1</accession>
<gene>
    <name evidence="2" type="ORF">ACFQMH_27495</name>
</gene>
<keyword evidence="1" id="KW-0732">Signal</keyword>
<organism evidence="2 3">
    <name type="scientific">Streptomyces viridiviolaceus</name>
    <dbReference type="NCBI Taxonomy" id="68282"/>
    <lineage>
        <taxon>Bacteria</taxon>
        <taxon>Bacillati</taxon>
        <taxon>Actinomycetota</taxon>
        <taxon>Actinomycetes</taxon>
        <taxon>Kitasatosporales</taxon>
        <taxon>Streptomycetaceae</taxon>
        <taxon>Streptomyces</taxon>
    </lineage>
</organism>
<dbReference type="RefSeq" id="WP_268254970.1">
    <property type="nucleotide sequence ID" value="NZ_BMWA01000033.1"/>
</dbReference>
<dbReference type="Proteomes" id="UP001596409">
    <property type="component" value="Unassembled WGS sequence"/>
</dbReference>
<evidence type="ECO:0000256" key="1">
    <source>
        <dbReference type="SAM" id="SignalP"/>
    </source>
</evidence>
<evidence type="ECO:0000313" key="3">
    <source>
        <dbReference type="Proteomes" id="UP001596409"/>
    </source>
</evidence>
<protein>
    <submittedName>
        <fullName evidence="2">Uncharacterized protein</fullName>
    </submittedName>
</protein>
<dbReference type="EMBL" id="JBHSYM010000061">
    <property type="protein sequence ID" value="MFC7015385.1"/>
    <property type="molecule type" value="Genomic_DNA"/>
</dbReference>
<feature type="chain" id="PRO_5045614652" evidence="1">
    <location>
        <begin position="21"/>
        <end position="41"/>
    </location>
</feature>
<evidence type="ECO:0000313" key="2">
    <source>
        <dbReference type="EMBL" id="MFC7015385.1"/>
    </source>
</evidence>